<sequence>MRVLHKHSIRVTNVKRNAEGRNEVYFENNDSKRKLKKILAGDIPVVSFYGARGTGSSLLANNLFGSRFNVNCDRNHPTKGMQTQMSCLKKQKGRGFRLLDFQGSNSGVGDVLNADLQHGLLAFLLSSVVVLSMYTHNVATNYGDPLLRQLFANLRTITRESLHENRVAGGHLGKTRLLVVLHDSLDGEDAKAEVAVEVRARIDRLWAEINDTNGNSTLADFFIVDVAFLPRYNNGAGADNSAYNRSIREDLLPLFMASPHELGPLFDHCRTAEGYSFQHESLAEFDPDDLLAEINKLDSRVVSYVVQKPVVESVRNVCIRQFRSDLCLSHTSLEHDAKDARDSTVRRFNDLTQSYLPKLRDEERQTLMSEMLSIALALNNTLANVQQAMLYDLQTLNYRWWDQETFVRLAGECHEFYSTQYRPPQGVDREAVAAHLWLTPQQRKDLSVSVAHSMFYQKFRRDCWGKRTRATAVFTAIHIYPPLITETINDLVKQLDEIKGKVDWALGDTLYNPRKDPDITDLVSDAWELQRRMWEKVRGPLLSAIARKIADNVPERWRTLLVEGLAVLLERTMEDPVPGPEVVNAE</sequence>
<evidence type="ECO:0000313" key="2">
    <source>
        <dbReference type="Proteomes" id="UP000717585"/>
    </source>
</evidence>
<evidence type="ECO:0000313" key="1">
    <source>
        <dbReference type="EMBL" id="KAG9395920.1"/>
    </source>
</evidence>
<dbReference type="PANTHER" id="PTHR45923">
    <property type="entry name" value="PROTEIN SEY1"/>
    <property type="match status" value="1"/>
</dbReference>
<dbReference type="GO" id="GO:0016320">
    <property type="term" value="P:endoplasmic reticulum membrane fusion"/>
    <property type="evidence" value="ECO:0007669"/>
    <property type="project" value="TreeGrafter"/>
</dbReference>
<gene>
    <name evidence="1" type="ORF">J8273_2269</name>
</gene>
<dbReference type="Proteomes" id="UP000717585">
    <property type="component" value="Unassembled WGS sequence"/>
</dbReference>
<accession>A0A8J6EB10</accession>
<dbReference type="Gene3D" id="3.40.50.300">
    <property type="entry name" value="P-loop containing nucleotide triphosphate hydrolases"/>
    <property type="match status" value="1"/>
</dbReference>
<reference evidence="1" key="1">
    <citation type="submission" date="2021-05" db="EMBL/GenBank/DDBJ databases">
        <title>A free-living protist that lacks canonical eukaryotic 1 DNA replication and segregation systems.</title>
        <authorList>
            <person name="Salas-Leiva D.E."/>
            <person name="Tromer E.C."/>
            <person name="Curtis B.A."/>
            <person name="Jerlstrom-Hultqvist J."/>
            <person name="Kolisko M."/>
            <person name="Yi Z."/>
            <person name="Salas-Leiva J.S."/>
            <person name="Gallot-Lavallee L."/>
            <person name="Kops G.J.P.L."/>
            <person name="Archibald J.M."/>
            <person name="Simpson A.G.B."/>
            <person name="Roger A.J."/>
        </authorList>
    </citation>
    <scope>NUCLEOTIDE SEQUENCE</scope>
    <source>
        <strain evidence="1">BICM</strain>
    </source>
</reference>
<dbReference type="SUPFAM" id="SSF52540">
    <property type="entry name" value="P-loop containing nucleoside triphosphate hydrolases"/>
    <property type="match status" value="1"/>
</dbReference>
<organism evidence="1 2">
    <name type="scientific">Carpediemonas membranifera</name>
    <dbReference type="NCBI Taxonomy" id="201153"/>
    <lineage>
        <taxon>Eukaryota</taxon>
        <taxon>Metamonada</taxon>
        <taxon>Carpediemonas-like organisms</taxon>
        <taxon>Carpediemonas</taxon>
    </lineage>
</organism>
<comment type="caution">
    <text evidence="1">The sequence shown here is derived from an EMBL/GenBank/DDBJ whole genome shotgun (WGS) entry which is preliminary data.</text>
</comment>
<protein>
    <submittedName>
        <fullName evidence="1">Guanylate-binding protein N-terminal domain</fullName>
    </submittedName>
</protein>
<dbReference type="InterPro" id="IPR027417">
    <property type="entry name" value="P-loop_NTPase"/>
</dbReference>
<keyword evidence="2" id="KW-1185">Reference proteome</keyword>
<dbReference type="GO" id="GO:0005783">
    <property type="term" value="C:endoplasmic reticulum"/>
    <property type="evidence" value="ECO:0007669"/>
    <property type="project" value="TreeGrafter"/>
</dbReference>
<dbReference type="AlphaFoldDB" id="A0A8J6EB10"/>
<dbReference type="PANTHER" id="PTHR45923:SF2">
    <property type="entry name" value="PROTEIN SEY1"/>
    <property type="match status" value="1"/>
</dbReference>
<name>A0A8J6EB10_9EUKA</name>
<proteinExistence type="predicted"/>
<dbReference type="InterPro" id="IPR008803">
    <property type="entry name" value="RHD3/Sey1"/>
</dbReference>
<dbReference type="GO" id="GO:0003924">
    <property type="term" value="F:GTPase activity"/>
    <property type="evidence" value="ECO:0007669"/>
    <property type="project" value="TreeGrafter"/>
</dbReference>
<dbReference type="EMBL" id="JAHDYR010000007">
    <property type="protein sequence ID" value="KAG9395920.1"/>
    <property type="molecule type" value="Genomic_DNA"/>
</dbReference>